<comment type="caution">
    <text evidence="4">The sequence shown here is derived from an EMBL/GenBank/DDBJ whole genome shotgun (WGS) entry which is preliminary data.</text>
</comment>
<dbReference type="GO" id="GO:0015768">
    <property type="term" value="P:maltose transport"/>
    <property type="evidence" value="ECO:0007669"/>
    <property type="project" value="TreeGrafter"/>
</dbReference>
<dbReference type="AlphaFoldDB" id="A0A506XWR9"/>
<dbReference type="GO" id="GO:1901982">
    <property type="term" value="F:maltose binding"/>
    <property type="evidence" value="ECO:0007669"/>
    <property type="project" value="TreeGrafter"/>
</dbReference>
<dbReference type="EMBL" id="VHQG01000005">
    <property type="protein sequence ID" value="TPW74255.1"/>
    <property type="molecule type" value="Genomic_DNA"/>
</dbReference>
<evidence type="ECO:0000256" key="3">
    <source>
        <dbReference type="ARBA" id="ARBA00022729"/>
    </source>
</evidence>
<dbReference type="GO" id="GO:0042956">
    <property type="term" value="P:maltodextrin transmembrane transport"/>
    <property type="evidence" value="ECO:0007669"/>
    <property type="project" value="TreeGrafter"/>
</dbReference>
<evidence type="ECO:0000256" key="2">
    <source>
        <dbReference type="ARBA" id="ARBA00022448"/>
    </source>
</evidence>
<dbReference type="PANTHER" id="PTHR30061">
    <property type="entry name" value="MALTOSE-BINDING PERIPLASMIC PROTEIN"/>
    <property type="match status" value="1"/>
</dbReference>
<dbReference type="GO" id="GO:0055052">
    <property type="term" value="C:ATP-binding cassette (ABC) transporter complex, substrate-binding subunit-containing"/>
    <property type="evidence" value="ECO:0007669"/>
    <property type="project" value="TreeGrafter"/>
</dbReference>
<protein>
    <submittedName>
        <fullName evidence="4">Extracellular solute-binding protein</fullName>
    </submittedName>
</protein>
<comment type="similarity">
    <text evidence="1">Belongs to the bacterial solute-binding protein 1 family.</text>
</comment>
<evidence type="ECO:0000256" key="1">
    <source>
        <dbReference type="ARBA" id="ARBA00008520"/>
    </source>
</evidence>
<name>A0A506XWR9_9MICO</name>
<dbReference type="Gene3D" id="3.40.190.10">
    <property type="entry name" value="Periplasmic binding protein-like II"/>
    <property type="match status" value="2"/>
</dbReference>
<dbReference type="Pfam" id="PF01547">
    <property type="entry name" value="SBP_bac_1"/>
    <property type="match status" value="1"/>
</dbReference>
<keyword evidence="5" id="KW-1185">Reference proteome</keyword>
<dbReference type="Proteomes" id="UP000316252">
    <property type="component" value="Unassembled WGS sequence"/>
</dbReference>
<keyword evidence="3" id="KW-0732">Signal</keyword>
<keyword evidence="2" id="KW-0813">Transport</keyword>
<gene>
    <name evidence="4" type="ORF">FJ657_16705</name>
</gene>
<evidence type="ECO:0000313" key="5">
    <source>
        <dbReference type="Proteomes" id="UP000316252"/>
    </source>
</evidence>
<dbReference type="SUPFAM" id="SSF53850">
    <property type="entry name" value="Periplasmic binding protein-like II"/>
    <property type="match status" value="1"/>
</dbReference>
<dbReference type="OrthoDB" id="2510110at2"/>
<organism evidence="4 5">
    <name type="scientific">Schumannella soli</name>
    <dbReference type="NCBI Taxonomy" id="2590779"/>
    <lineage>
        <taxon>Bacteria</taxon>
        <taxon>Bacillati</taxon>
        <taxon>Actinomycetota</taxon>
        <taxon>Actinomycetes</taxon>
        <taxon>Micrococcales</taxon>
        <taxon>Microbacteriaceae</taxon>
        <taxon>Schumannella</taxon>
    </lineage>
</organism>
<proteinExistence type="inferred from homology"/>
<sequence>MPARSTRAVRSTASRTTAPVRATARRRLAAALALTAATATLIAGCTSGGGGAIDKTAPAHLKGTVSLWHFFTDREAKVVQTAIDGFEKANPDVTVTIHAGQDDEKLQKAISSGQSIDVGLSYTTAIVGSFCSSGAFRDLGPYVKRDKVDLGDIPQAERDYTEYKGTRCTLPVLADVSALMYNKAQFAAAGIAAPPKTLDELKADALKLTTYNADGSIKTLGFNPLIDFYENSPEHWSPMIDGQWLAKDGSSLIGQSEGWKKLLTWQKDFVDEIGYDKLRAFTSGLGQEFSADNAFQTGQVAMQIDGEYRSAFIADQAPDLDYGTAPTPVLDGIGHYGASYVAGNVAGIAKGSKNPELAWALLKYLATDTDTQVALANGLKNTPTLTSALTSPKLEVDENYRTFVDAAANEHTLTSPATTDGAAYLKTFQDAWNDYQEHGGDLTKILKKVDADIDAANQLAGP</sequence>
<reference evidence="4 5" key="1">
    <citation type="submission" date="2019-06" db="EMBL/GenBank/DDBJ databases">
        <authorList>
            <person name="Li F."/>
        </authorList>
    </citation>
    <scope>NUCLEOTIDE SEQUENCE [LARGE SCALE GENOMIC DNA]</scope>
    <source>
        <strain evidence="4 5">10F1D-1</strain>
    </source>
</reference>
<dbReference type="PANTHER" id="PTHR30061:SF50">
    <property type="entry name" value="MALTOSE_MALTODEXTRIN-BINDING PERIPLASMIC PROTEIN"/>
    <property type="match status" value="1"/>
</dbReference>
<dbReference type="InterPro" id="IPR006059">
    <property type="entry name" value="SBP"/>
</dbReference>
<accession>A0A506XWR9</accession>
<evidence type="ECO:0000313" key="4">
    <source>
        <dbReference type="EMBL" id="TPW74255.1"/>
    </source>
</evidence>
<dbReference type="RefSeq" id="WP_141164833.1">
    <property type="nucleotide sequence ID" value="NZ_VHQG01000005.1"/>
</dbReference>